<keyword evidence="13" id="KW-1185">Reference proteome</keyword>
<evidence type="ECO:0000256" key="3">
    <source>
        <dbReference type="ARBA" id="ARBA00010088"/>
    </source>
</evidence>
<dbReference type="InterPro" id="IPR005944">
    <property type="entry name" value="Pro_iminopeptidase"/>
</dbReference>
<name>A0A507ECN4_9FUNG</name>
<evidence type="ECO:0000256" key="2">
    <source>
        <dbReference type="ARBA" id="ARBA00004496"/>
    </source>
</evidence>
<dbReference type="PANTHER" id="PTHR43722">
    <property type="entry name" value="PROLINE IMINOPEPTIDASE"/>
    <property type="match status" value="1"/>
</dbReference>
<dbReference type="Gene3D" id="3.40.50.1820">
    <property type="entry name" value="alpha/beta hydrolase"/>
    <property type="match status" value="1"/>
</dbReference>
<evidence type="ECO:0000256" key="6">
    <source>
        <dbReference type="ARBA" id="ARBA00022670"/>
    </source>
</evidence>
<evidence type="ECO:0000313" key="12">
    <source>
        <dbReference type="EMBL" id="TPX61496.1"/>
    </source>
</evidence>
<dbReference type="GO" id="GO:0006508">
    <property type="term" value="P:proteolysis"/>
    <property type="evidence" value="ECO:0007669"/>
    <property type="project" value="UniProtKB-KW"/>
</dbReference>
<evidence type="ECO:0000256" key="1">
    <source>
        <dbReference type="ARBA" id="ARBA00001585"/>
    </source>
</evidence>
<dbReference type="GO" id="GO:0005737">
    <property type="term" value="C:cytoplasm"/>
    <property type="evidence" value="ECO:0007669"/>
    <property type="project" value="UniProtKB-SubCell"/>
</dbReference>
<dbReference type="Pfam" id="PF00561">
    <property type="entry name" value="Abhydrolase_1"/>
    <property type="match status" value="1"/>
</dbReference>
<keyword evidence="5 8" id="KW-0963">Cytoplasm</keyword>
<evidence type="ECO:0000256" key="8">
    <source>
        <dbReference type="PIRNR" id="PIRNR006431"/>
    </source>
</evidence>
<keyword evidence="4 8" id="KW-0031">Aminopeptidase</keyword>
<protein>
    <recommendedName>
        <fullName evidence="8 10">Proline iminopeptidase</fullName>
        <shortName evidence="8">PIP</shortName>
        <ecNumber evidence="8 10">3.4.11.5</ecNumber>
    </recommendedName>
    <alternativeName>
        <fullName evidence="8">Prolyl aminopeptidase</fullName>
    </alternativeName>
</protein>
<keyword evidence="7 8" id="KW-0378">Hydrolase</keyword>
<evidence type="ECO:0000256" key="4">
    <source>
        <dbReference type="ARBA" id="ARBA00022438"/>
    </source>
</evidence>
<feature type="domain" description="AB hydrolase-1" evidence="11">
    <location>
        <begin position="42"/>
        <end position="304"/>
    </location>
</feature>
<reference evidence="12 13" key="1">
    <citation type="journal article" date="2019" name="Sci. Rep.">
        <title>Comparative genomics of chytrid fungi reveal insights into the obligate biotrophic and pathogenic lifestyle of Synchytrium endobioticum.</title>
        <authorList>
            <person name="van de Vossenberg B.T.L.H."/>
            <person name="Warris S."/>
            <person name="Nguyen H.D.T."/>
            <person name="van Gent-Pelzer M.P.E."/>
            <person name="Joly D.L."/>
            <person name="van de Geest H.C."/>
            <person name="Bonants P.J.M."/>
            <person name="Smith D.S."/>
            <person name="Levesque C.A."/>
            <person name="van der Lee T.A.J."/>
        </authorList>
    </citation>
    <scope>NUCLEOTIDE SEQUENCE [LARGE SCALE GENOMIC DNA]</scope>
    <source>
        <strain evidence="12 13">CBS 809.83</strain>
    </source>
</reference>
<evidence type="ECO:0000256" key="10">
    <source>
        <dbReference type="RuleBase" id="RU003421"/>
    </source>
</evidence>
<evidence type="ECO:0000256" key="5">
    <source>
        <dbReference type="ARBA" id="ARBA00022490"/>
    </source>
</evidence>
<comment type="similarity">
    <text evidence="3 8 10">Belongs to the peptidase S33 family.</text>
</comment>
<sequence length="323" mass="36533">MAVAAQTLRKPYPPIEPYESGHLKVSDIHSIYWEVSGNPEGKPVVYLHGGPGGGTSAEDRRYFDPAVYKIVVFDQRGAGKSTPHACLEDNNTWALVSDIEALRAHLKIDKWIVFGGSWGSTLALSYAETHPTAVKALCLRGIFMLRASELTWFYQNGASHLFPDIWDNDYLPPIPESERDNLMAAYYRRLTGSNTEEQLRCAKAWSKWECATSKLYLDPENIKKAEEDKWAVAFARIECHYFVNKGFFDCDDWILKNLGKIKHLPCVIVQGRYDVVCPARSAWDLKKRWPEAELHIVADAGHSAKEPGITAKLVEAMDKFRDL</sequence>
<feature type="active site" evidence="9">
    <location>
        <position position="274"/>
    </location>
</feature>
<dbReference type="PIRSF" id="PIRSF006431">
    <property type="entry name" value="Pept_S33"/>
    <property type="match status" value="1"/>
</dbReference>
<comment type="caution">
    <text evidence="12">The sequence shown here is derived from an EMBL/GenBank/DDBJ whole genome shotgun (WGS) entry which is preliminary data.</text>
</comment>
<comment type="catalytic activity">
    <reaction evidence="1 8 10">
        <text>Release of N-terminal proline from a peptide.</text>
        <dbReference type="EC" id="3.4.11.5"/>
    </reaction>
</comment>
<proteinExistence type="inferred from homology"/>
<evidence type="ECO:0000256" key="9">
    <source>
        <dbReference type="PIRSR" id="PIRSR006431-1"/>
    </source>
</evidence>
<organism evidence="12 13">
    <name type="scientific">Powellomyces hirtus</name>
    <dbReference type="NCBI Taxonomy" id="109895"/>
    <lineage>
        <taxon>Eukaryota</taxon>
        <taxon>Fungi</taxon>
        <taxon>Fungi incertae sedis</taxon>
        <taxon>Chytridiomycota</taxon>
        <taxon>Chytridiomycota incertae sedis</taxon>
        <taxon>Chytridiomycetes</taxon>
        <taxon>Spizellomycetales</taxon>
        <taxon>Powellomycetaceae</taxon>
        <taxon>Powellomyces</taxon>
    </lineage>
</organism>
<dbReference type="SUPFAM" id="SSF53474">
    <property type="entry name" value="alpha/beta-Hydrolases"/>
    <property type="match status" value="1"/>
</dbReference>
<evidence type="ECO:0000259" key="11">
    <source>
        <dbReference type="Pfam" id="PF00561"/>
    </source>
</evidence>
<evidence type="ECO:0000313" key="13">
    <source>
        <dbReference type="Proteomes" id="UP000318582"/>
    </source>
</evidence>
<accession>A0A507ECN4</accession>
<dbReference type="InterPro" id="IPR000073">
    <property type="entry name" value="AB_hydrolase_1"/>
</dbReference>
<feature type="active site" description="Nucleophile" evidence="9">
    <location>
        <position position="117"/>
    </location>
</feature>
<dbReference type="GO" id="GO:0004177">
    <property type="term" value="F:aminopeptidase activity"/>
    <property type="evidence" value="ECO:0007669"/>
    <property type="project" value="UniProtKB-UniRule"/>
</dbReference>
<dbReference type="InterPro" id="IPR002410">
    <property type="entry name" value="Peptidase_S33"/>
</dbReference>
<feature type="active site" description="Proton donor" evidence="9">
    <location>
        <position position="302"/>
    </location>
</feature>
<dbReference type="NCBIfam" id="TIGR01249">
    <property type="entry name" value="pro_imino_pep_1"/>
    <property type="match status" value="1"/>
</dbReference>
<dbReference type="PANTHER" id="PTHR43722:SF1">
    <property type="entry name" value="PROLINE IMINOPEPTIDASE"/>
    <property type="match status" value="1"/>
</dbReference>
<evidence type="ECO:0000256" key="7">
    <source>
        <dbReference type="ARBA" id="ARBA00022801"/>
    </source>
</evidence>
<dbReference type="Proteomes" id="UP000318582">
    <property type="component" value="Unassembled WGS sequence"/>
</dbReference>
<dbReference type="EMBL" id="QEAQ01000007">
    <property type="protein sequence ID" value="TPX61496.1"/>
    <property type="molecule type" value="Genomic_DNA"/>
</dbReference>
<dbReference type="InterPro" id="IPR029058">
    <property type="entry name" value="AB_hydrolase_fold"/>
</dbReference>
<keyword evidence="6 8" id="KW-0645">Protease</keyword>
<dbReference type="EC" id="3.4.11.5" evidence="8 10"/>
<dbReference type="PRINTS" id="PR00793">
    <property type="entry name" value="PROAMNOPTASE"/>
</dbReference>
<dbReference type="AlphaFoldDB" id="A0A507ECN4"/>
<dbReference type="STRING" id="109895.A0A507ECN4"/>
<gene>
    <name evidence="12" type="ORF">PhCBS80983_g01099</name>
</gene>
<comment type="subcellular location">
    <subcellularLocation>
        <location evidence="2 8">Cytoplasm</location>
    </subcellularLocation>
</comment>